<feature type="transmembrane region" description="Helical" evidence="1">
    <location>
        <begin position="113"/>
        <end position="137"/>
    </location>
</feature>
<evidence type="ECO:0000313" key="2">
    <source>
        <dbReference type="EMBL" id="EST07510.1"/>
    </source>
</evidence>
<name>V5EQT6_KALBG</name>
<keyword evidence="1" id="KW-0812">Transmembrane</keyword>
<sequence>MPPREPFEAQSVGAPCATSLAWTSALIGGLTIRGDDLAPSMVLFFIALIFLVIGLLRTIAGRRFPQILIVFTPTLLFVFCLTIWSALRAHLSNLLHVLSFDATSWQSSLIELVAANGLVSCAPMMLCETTFQVFGLLGKRIAVGGRWIKYTAYGARLANGVALVMTVVAACDFASYLTSWVDQKELATVTVEGASLPCTTINIGRSLTLLPLMADGLELVSGHLSEHAKLTSSPACRSTLLLRLRYRLVSGVAFHVITILMCLTLHFAWKCARDWSAFQIYLDGEWNDSDFPIDLNLEGLARRTRKGADDPMLFYLLGTVPLVLAMILIYTLDLVSYTNPPAVPQHARMNFSTRFNIFLDPTSPRIELLPTGKAGAIDAKKDAKGKGKEGEAAKAGEMYVVKRGWLGGWSVQPAQTGDGWMTKLKRRARQRVQSFVMGWSAEGAPAV</sequence>
<reference evidence="3" key="1">
    <citation type="journal article" date="2013" name="Genome Announc.">
        <title>Draft genome sequence of Pseudozyma brasiliensis sp. nov. strain GHG001, a high producer of endo-1,4-xylanase isolated from an insect pest of sugarcane.</title>
        <authorList>
            <person name="Oliveira J.V.D.C."/>
            <person name="dos Santos R.A.C."/>
            <person name="Borges T.A."/>
            <person name="Riano-Pachon D.M."/>
            <person name="Goldman G.H."/>
        </authorList>
    </citation>
    <scope>NUCLEOTIDE SEQUENCE [LARGE SCALE GENOMIC DNA]</scope>
    <source>
        <strain evidence="3">GHG001</strain>
    </source>
</reference>
<dbReference type="OMA" id="GGWSVQP"/>
<feature type="transmembrane region" description="Helical" evidence="1">
    <location>
        <begin position="157"/>
        <end position="177"/>
    </location>
</feature>
<gene>
    <name evidence="2" type="ORF">PSEUBRA_SCAF2g02613</name>
</gene>
<dbReference type="HOGENOM" id="CLU_612695_0_0_1"/>
<protein>
    <submittedName>
        <fullName evidence="2">Uncharacterized protein</fullName>
    </submittedName>
</protein>
<feature type="transmembrane region" description="Helical" evidence="1">
    <location>
        <begin position="312"/>
        <end position="332"/>
    </location>
</feature>
<dbReference type="eggNOG" id="ENOG502TESW">
    <property type="taxonomic scope" value="Eukaryota"/>
</dbReference>
<dbReference type="OrthoDB" id="2550581at2759"/>
<proteinExistence type="predicted"/>
<organism evidence="2 3">
    <name type="scientific">Kalmanozyma brasiliensis (strain GHG001)</name>
    <name type="common">Yeast</name>
    <name type="synonym">Pseudozyma brasiliensis</name>
    <dbReference type="NCBI Taxonomy" id="1365824"/>
    <lineage>
        <taxon>Eukaryota</taxon>
        <taxon>Fungi</taxon>
        <taxon>Dikarya</taxon>
        <taxon>Basidiomycota</taxon>
        <taxon>Ustilaginomycotina</taxon>
        <taxon>Ustilaginomycetes</taxon>
        <taxon>Ustilaginales</taxon>
        <taxon>Ustilaginaceae</taxon>
        <taxon>Kalmanozyma</taxon>
    </lineage>
</organism>
<evidence type="ECO:0000256" key="1">
    <source>
        <dbReference type="SAM" id="Phobius"/>
    </source>
</evidence>
<dbReference type="EMBL" id="KI545862">
    <property type="protein sequence ID" value="EST07510.1"/>
    <property type="molecule type" value="Genomic_DNA"/>
</dbReference>
<keyword evidence="3" id="KW-1185">Reference proteome</keyword>
<dbReference type="Proteomes" id="UP000019377">
    <property type="component" value="Unassembled WGS sequence"/>
</dbReference>
<keyword evidence="1" id="KW-0472">Membrane</keyword>
<accession>V5EQT6</accession>
<feature type="transmembrane region" description="Helical" evidence="1">
    <location>
        <begin position="38"/>
        <end position="56"/>
    </location>
</feature>
<evidence type="ECO:0000313" key="3">
    <source>
        <dbReference type="Proteomes" id="UP000019377"/>
    </source>
</evidence>
<keyword evidence="1" id="KW-1133">Transmembrane helix</keyword>
<feature type="transmembrane region" description="Helical" evidence="1">
    <location>
        <begin position="68"/>
        <end position="87"/>
    </location>
</feature>
<feature type="transmembrane region" description="Helical" evidence="1">
    <location>
        <begin position="12"/>
        <end position="32"/>
    </location>
</feature>
<dbReference type="AlphaFoldDB" id="V5EQT6"/>
<feature type="transmembrane region" description="Helical" evidence="1">
    <location>
        <begin position="248"/>
        <end position="269"/>
    </location>
</feature>